<dbReference type="GO" id="GO:0006013">
    <property type="term" value="P:mannose metabolic process"/>
    <property type="evidence" value="ECO:0007669"/>
    <property type="project" value="TreeGrafter"/>
</dbReference>
<evidence type="ECO:0000256" key="4">
    <source>
        <dbReference type="ARBA" id="ARBA00022777"/>
    </source>
</evidence>
<dbReference type="GO" id="GO:0019158">
    <property type="term" value="F:mannokinase activity"/>
    <property type="evidence" value="ECO:0007669"/>
    <property type="project" value="TreeGrafter"/>
</dbReference>
<reference evidence="9 10" key="1">
    <citation type="submission" date="2018-03" db="EMBL/GenBank/DDBJ databases">
        <title>Candida pseudohaemulonii genome assembly and annotation.</title>
        <authorList>
            <person name="Munoz J.F."/>
            <person name="Gade L.G."/>
            <person name="Chow N.A."/>
            <person name="Litvintseva A.P."/>
            <person name="Loparev V.N."/>
            <person name="Cuomo C.A."/>
        </authorList>
    </citation>
    <scope>NUCLEOTIDE SEQUENCE [LARGE SCALE GENOMIC DNA]</scope>
    <source>
        <strain evidence="9 10">B12108</strain>
    </source>
</reference>
<feature type="domain" description="Hexokinase C-terminal" evidence="8">
    <location>
        <begin position="241"/>
        <end position="501"/>
    </location>
</feature>
<dbReference type="PROSITE" id="PS51748">
    <property type="entry name" value="HEXOKINASE_2"/>
    <property type="match status" value="1"/>
</dbReference>
<evidence type="ECO:0000259" key="7">
    <source>
        <dbReference type="Pfam" id="PF00349"/>
    </source>
</evidence>
<comment type="similarity">
    <text evidence="1 6">Belongs to the hexokinase family.</text>
</comment>
<dbReference type="GO" id="GO:0004340">
    <property type="term" value="F:glucokinase activity"/>
    <property type="evidence" value="ECO:0007669"/>
    <property type="project" value="TreeGrafter"/>
</dbReference>
<keyword evidence="10" id="KW-1185">Reference proteome</keyword>
<dbReference type="InterPro" id="IPR022673">
    <property type="entry name" value="Hexokinase_C"/>
</dbReference>
<keyword evidence="3 6" id="KW-0547">Nucleotide-binding</keyword>
<dbReference type="CDD" id="cd24000">
    <property type="entry name" value="ASKHA_NBD_HK"/>
    <property type="match status" value="1"/>
</dbReference>
<dbReference type="UniPathway" id="UPA00109">
    <property type="reaction ID" value="UER00180"/>
</dbReference>
<dbReference type="STRING" id="418784.A0A2P7YLI1"/>
<evidence type="ECO:0000256" key="5">
    <source>
        <dbReference type="ARBA" id="ARBA00022840"/>
    </source>
</evidence>
<dbReference type="OrthoDB" id="419537at2759"/>
<keyword evidence="6" id="KW-0324">Glycolysis</keyword>
<dbReference type="PRINTS" id="PR00475">
    <property type="entry name" value="HEXOKINASE"/>
</dbReference>
<dbReference type="Proteomes" id="UP000241107">
    <property type="component" value="Unassembled WGS sequence"/>
</dbReference>
<gene>
    <name evidence="9" type="ORF">C7M61_003676</name>
</gene>
<dbReference type="InterPro" id="IPR001312">
    <property type="entry name" value="Hexokinase"/>
</dbReference>
<dbReference type="VEuPathDB" id="FungiDB:C7M61_003676"/>
<dbReference type="Gene3D" id="3.30.420.40">
    <property type="match status" value="1"/>
</dbReference>
<evidence type="ECO:0000259" key="8">
    <source>
        <dbReference type="Pfam" id="PF03727"/>
    </source>
</evidence>
<evidence type="ECO:0000313" key="9">
    <source>
        <dbReference type="EMBL" id="PSK36812.1"/>
    </source>
</evidence>
<evidence type="ECO:0000313" key="10">
    <source>
        <dbReference type="Proteomes" id="UP000241107"/>
    </source>
</evidence>
<keyword evidence="4 6" id="KW-0418">Kinase</keyword>
<evidence type="ECO:0000256" key="6">
    <source>
        <dbReference type="RuleBase" id="RU362007"/>
    </source>
</evidence>
<dbReference type="SUPFAM" id="SSF53067">
    <property type="entry name" value="Actin-like ATPase domain"/>
    <property type="match status" value="2"/>
</dbReference>
<dbReference type="Pfam" id="PF00349">
    <property type="entry name" value="Hexokinase_1"/>
    <property type="match status" value="1"/>
</dbReference>
<dbReference type="GO" id="GO:0008865">
    <property type="term" value="F:fructokinase activity"/>
    <property type="evidence" value="ECO:0007669"/>
    <property type="project" value="TreeGrafter"/>
</dbReference>
<keyword evidence="5 6" id="KW-0067">ATP-binding</keyword>
<dbReference type="GO" id="GO:0001678">
    <property type="term" value="P:intracellular glucose homeostasis"/>
    <property type="evidence" value="ECO:0007669"/>
    <property type="project" value="InterPro"/>
</dbReference>
<protein>
    <recommendedName>
        <fullName evidence="6">Phosphotransferase</fullName>
        <ecNumber evidence="6">2.7.1.-</ecNumber>
    </recommendedName>
</protein>
<dbReference type="Pfam" id="PF03727">
    <property type="entry name" value="Hexokinase_2"/>
    <property type="match status" value="1"/>
</dbReference>
<dbReference type="PANTHER" id="PTHR19443:SF24">
    <property type="entry name" value="PHOSPHOTRANSFERASE"/>
    <property type="match status" value="1"/>
</dbReference>
<dbReference type="GO" id="GO:0005524">
    <property type="term" value="F:ATP binding"/>
    <property type="evidence" value="ECO:0007669"/>
    <property type="project" value="UniProtKB-UniRule"/>
</dbReference>
<dbReference type="PANTHER" id="PTHR19443">
    <property type="entry name" value="HEXOKINASE"/>
    <property type="match status" value="1"/>
</dbReference>
<dbReference type="GeneID" id="36567064"/>
<dbReference type="InterPro" id="IPR043129">
    <property type="entry name" value="ATPase_NBD"/>
</dbReference>
<keyword evidence="2 6" id="KW-0808">Transferase</keyword>
<evidence type="ECO:0000256" key="1">
    <source>
        <dbReference type="ARBA" id="ARBA00009225"/>
    </source>
</evidence>
<dbReference type="RefSeq" id="XP_024712685.1">
    <property type="nucleotide sequence ID" value="XM_024859011.1"/>
</dbReference>
<proteinExistence type="inferred from homology"/>
<dbReference type="GO" id="GO:0005739">
    <property type="term" value="C:mitochondrion"/>
    <property type="evidence" value="ECO:0007669"/>
    <property type="project" value="TreeGrafter"/>
</dbReference>
<dbReference type="GO" id="GO:0005829">
    <property type="term" value="C:cytosol"/>
    <property type="evidence" value="ECO:0007669"/>
    <property type="project" value="TreeGrafter"/>
</dbReference>
<accession>A0A2P7YLI1</accession>
<dbReference type="EC" id="2.7.1.-" evidence="6"/>
<feature type="domain" description="Hexokinase N-terminal" evidence="7">
    <location>
        <begin position="44"/>
        <end position="232"/>
    </location>
</feature>
<organism evidence="9 10">
    <name type="scientific">Candidozyma pseudohaemuli</name>
    <dbReference type="NCBI Taxonomy" id="418784"/>
    <lineage>
        <taxon>Eukaryota</taxon>
        <taxon>Fungi</taxon>
        <taxon>Dikarya</taxon>
        <taxon>Ascomycota</taxon>
        <taxon>Saccharomycotina</taxon>
        <taxon>Pichiomycetes</taxon>
        <taxon>Metschnikowiaceae</taxon>
        <taxon>Candidozyma</taxon>
    </lineage>
</organism>
<dbReference type="EMBL" id="PYFQ01000010">
    <property type="protein sequence ID" value="PSK36812.1"/>
    <property type="molecule type" value="Genomic_DNA"/>
</dbReference>
<comment type="caution">
    <text evidence="9">The sequence shown here is derived from an EMBL/GenBank/DDBJ whole genome shotgun (WGS) entry which is preliminary data.</text>
</comment>
<dbReference type="GO" id="GO:0006096">
    <property type="term" value="P:glycolytic process"/>
    <property type="evidence" value="ECO:0007669"/>
    <property type="project" value="UniProtKB-UniPathway"/>
</dbReference>
<evidence type="ECO:0000256" key="3">
    <source>
        <dbReference type="ARBA" id="ARBA00022741"/>
    </source>
</evidence>
<dbReference type="AlphaFoldDB" id="A0A2P7YLI1"/>
<sequence length="506" mass="56136">MLAHPLSKHSESDLSLGLSPNTSLTDESRLCMAKALYDFSRGVDSASLGPHADGMVASFDEALASKDALTMLPNYSINPTGEEHGCYLVIDLGGSTLRVAVVAVAPNDGVDDRSHRINIVTSNKWIVDNSAKTIDLDFFKWIGSKIAETIDGQSVMKRDQIIYTGITWSFALELTSYNRANVCHVGKGYVVSDDVKGKDLKHLLEHSLLDNYNIRLDVKSILNDSLAVYAAGTFIDRKTKLALVLGTGLNMCCALDSSNKIVELKHLGGEKTILFNTEMSLFGHNIIDDIFTSYDTQIDPRFKHNLHFAPHMELDPETSTIFQPTELLTSGRYLPELVRLALVESINNDELFTNQKNKLQQLSTPYDGFTGELMCHIAEADDNKEIARALAKHYGWDESKILMNDVVTLKLLVDAVIRRAAFVVATCIVSLIKLLVEHNGKLETDVVKIGFVGSVLEYFNRYRELIKNYANECQDMLDMKVSIELRSVEESSIVGAAIGAAYHRDH</sequence>
<name>A0A2P7YLI1_9ASCO</name>
<dbReference type="GO" id="GO:0006006">
    <property type="term" value="P:glucose metabolic process"/>
    <property type="evidence" value="ECO:0007669"/>
    <property type="project" value="TreeGrafter"/>
</dbReference>
<dbReference type="InterPro" id="IPR022672">
    <property type="entry name" value="Hexokinase_N"/>
</dbReference>
<dbReference type="Gene3D" id="3.40.367.20">
    <property type="match status" value="1"/>
</dbReference>
<dbReference type="GO" id="GO:0005536">
    <property type="term" value="F:D-glucose binding"/>
    <property type="evidence" value="ECO:0007669"/>
    <property type="project" value="InterPro"/>
</dbReference>
<evidence type="ECO:0000256" key="2">
    <source>
        <dbReference type="ARBA" id="ARBA00022679"/>
    </source>
</evidence>